<dbReference type="AlphaFoldDB" id="A0AAW0F6H8"/>
<accession>A0AAW0F6H8</accession>
<protein>
    <submittedName>
        <fullName evidence="1">Tim10/DDP family zinc finger containing protein</fullName>
    </submittedName>
</protein>
<dbReference type="EMBL" id="JAECZO010000021">
    <property type="protein sequence ID" value="KAK7201855.1"/>
    <property type="molecule type" value="Genomic_DNA"/>
</dbReference>
<comment type="caution">
    <text evidence="1">The sequence shown here is derived from an EMBL/GenBank/DDBJ whole genome shotgun (WGS) entry which is preliminary data.</text>
</comment>
<dbReference type="Gene3D" id="1.10.287.810">
    <property type="entry name" value="Mitochondrial import inner membrane translocase subunit tim13 like domains"/>
    <property type="match status" value="1"/>
</dbReference>
<sequence length="95" mass="10432">MQAQMMIGEALEHYMMIDFANGTLQQCWDICYDSPLTRADLATGAVPSAIEQKMDACGRKCVARQFEAMMLLSGAVEMRQKEEELGVPPGSLSNA</sequence>
<name>A0AAW0F6H8_9TRYP</name>
<evidence type="ECO:0000313" key="1">
    <source>
        <dbReference type="EMBL" id="KAK7201855.1"/>
    </source>
</evidence>
<dbReference type="Proteomes" id="UP001430356">
    <property type="component" value="Unassembled WGS sequence"/>
</dbReference>
<organism evidence="1 2">
    <name type="scientific">Novymonas esmeraldas</name>
    <dbReference type="NCBI Taxonomy" id="1808958"/>
    <lineage>
        <taxon>Eukaryota</taxon>
        <taxon>Discoba</taxon>
        <taxon>Euglenozoa</taxon>
        <taxon>Kinetoplastea</taxon>
        <taxon>Metakinetoplastina</taxon>
        <taxon>Trypanosomatida</taxon>
        <taxon>Trypanosomatidae</taxon>
        <taxon>Novymonas</taxon>
    </lineage>
</organism>
<reference evidence="1 2" key="1">
    <citation type="journal article" date="2021" name="MBio">
        <title>A New Model Trypanosomatid, Novymonas esmeraldas: Genomic Perception of Its 'Candidatus Pandoraea novymonadis' Endosymbiont.</title>
        <authorList>
            <person name="Zakharova A."/>
            <person name="Saura A."/>
            <person name="Butenko A."/>
            <person name="Podesvova L."/>
            <person name="Warmusova S."/>
            <person name="Kostygov A.Y."/>
            <person name="Nenarokova A."/>
            <person name="Lukes J."/>
            <person name="Opperdoes F.R."/>
            <person name="Yurchenko V."/>
        </authorList>
    </citation>
    <scope>NUCLEOTIDE SEQUENCE [LARGE SCALE GENOMIC DNA]</scope>
    <source>
        <strain evidence="1 2">E262AT.01</strain>
    </source>
</reference>
<gene>
    <name evidence="1" type="ORF">NESM_000252700</name>
</gene>
<keyword evidence="2" id="KW-1185">Reference proteome</keyword>
<evidence type="ECO:0000313" key="2">
    <source>
        <dbReference type="Proteomes" id="UP001430356"/>
    </source>
</evidence>
<dbReference type="InterPro" id="IPR035427">
    <property type="entry name" value="Tim10-like_dom_sf"/>
</dbReference>
<proteinExistence type="predicted"/>